<evidence type="ECO:0000313" key="2">
    <source>
        <dbReference type="Proteomes" id="UP000233343"/>
    </source>
</evidence>
<dbReference type="EMBL" id="PISD01000024">
    <property type="protein sequence ID" value="PKG28786.1"/>
    <property type="molecule type" value="Genomic_DNA"/>
</dbReference>
<proteinExistence type="predicted"/>
<name>A0A2N0ZH15_9BACI</name>
<accession>A0A2N0ZH15</accession>
<reference evidence="1 2" key="1">
    <citation type="journal article" date="2010" name="Int. J. Syst. Evol. Microbiol.">
        <title>Bacillus horneckiae sp. nov., isolated from a spacecraft-assembly clean room.</title>
        <authorList>
            <person name="Vaishampayan P."/>
            <person name="Probst A."/>
            <person name="Krishnamurthi S."/>
            <person name="Ghosh S."/>
            <person name="Osman S."/>
            <person name="McDowall A."/>
            <person name="Ruckmani A."/>
            <person name="Mayilraj S."/>
            <person name="Venkateswaran K."/>
        </authorList>
    </citation>
    <scope>NUCLEOTIDE SEQUENCE [LARGE SCALE GENOMIC DNA]</scope>
    <source>
        <strain evidence="2">1PO1SC</strain>
    </source>
</reference>
<sequence length="67" mass="7856">MGRLYKAAVMEKKLKSDFLIEKIKEYGVTESPQGIPLDQLDYESLKHVYVIESFKYADRESHANAWF</sequence>
<comment type="caution">
    <text evidence="1">The sequence shown here is derived from an EMBL/GenBank/DDBJ whole genome shotgun (WGS) entry which is preliminary data.</text>
</comment>
<evidence type="ECO:0008006" key="3">
    <source>
        <dbReference type="Google" id="ProtNLM"/>
    </source>
</evidence>
<dbReference type="RefSeq" id="WP_066192268.1">
    <property type="nucleotide sequence ID" value="NZ_PISD01000024.1"/>
</dbReference>
<dbReference type="Proteomes" id="UP000233343">
    <property type="component" value="Unassembled WGS sequence"/>
</dbReference>
<keyword evidence="2" id="KW-1185">Reference proteome</keyword>
<dbReference type="AlphaFoldDB" id="A0A2N0ZH15"/>
<evidence type="ECO:0000313" key="1">
    <source>
        <dbReference type="EMBL" id="PKG28786.1"/>
    </source>
</evidence>
<protein>
    <recommendedName>
        <fullName evidence="3">Fur-regulated basic protein FbpA</fullName>
    </recommendedName>
</protein>
<gene>
    <name evidence="1" type="ORF">CWS20_11915</name>
</gene>
<organism evidence="1 2">
    <name type="scientific">Cytobacillus horneckiae</name>
    <dbReference type="NCBI Taxonomy" id="549687"/>
    <lineage>
        <taxon>Bacteria</taxon>
        <taxon>Bacillati</taxon>
        <taxon>Bacillota</taxon>
        <taxon>Bacilli</taxon>
        <taxon>Bacillales</taxon>
        <taxon>Bacillaceae</taxon>
        <taxon>Cytobacillus</taxon>
    </lineage>
</organism>